<reference evidence="2" key="1">
    <citation type="journal article" date="2023" name="G3 (Bethesda)">
        <title>A reference genome for the long-term kleptoplast-retaining sea slug Elysia crispata morphotype clarki.</title>
        <authorList>
            <person name="Eastman K.E."/>
            <person name="Pendleton A.L."/>
            <person name="Shaikh M.A."/>
            <person name="Suttiyut T."/>
            <person name="Ogas R."/>
            <person name="Tomko P."/>
            <person name="Gavelis G."/>
            <person name="Widhalm J.R."/>
            <person name="Wisecaver J.H."/>
        </authorList>
    </citation>
    <scope>NUCLEOTIDE SEQUENCE</scope>
    <source>
        <strain evidence="2">ECLA1</strain>
    </source>
</reference>
<dbReference type="AlphaFoldDB" id="A0AAE1A308"/>
<evidence type="ECO:0000256" key="1">
    <source>
        <dbReference type="SAM" id="MobiDB-lite"/>
    </source>
</evidence>
<feature type="compositionally biased region" description="Basic residues" evidence="1">
    <location>
        <begin position="115"/>
        <end position="124"/>
    </location>
</feature>
<accession>A0AAE1A308</accession>
<sequence>MARLKTRDRNIPLGIKLKLQRALVISIMPYACEPWTLNTEQQRRIQAVEMRCLRRLLDISYKDRVTNNEVRGRGHSNSTCLWRSTVPRLKRGNSDGHVTRSEGSTKTVQQGTVQGKKRQGRQKKSWADNILEWTGKSFAVTQTIVHNCTRLERLRR</sequence>
<dbReference type="Proteomes" id="UP001283361">
    <property type="component" value="Unassembled WGS sequence"/>
</dbReference>
<dbReference type="PANTHER" id="PTHR47027">
    <property type="entry name" value="REVERSE TRANSCRIPTASE DOMAIN-CONTAINING PROTEIN"/>
    <property type="match status" value="1"/>
</dbReference>
<comment type="caution">
    <text evidence="2">The sequence shown here is derived from an EMBL/GenBank/DDBJ whole genome shotgun (WGS) entry which is preliminary data.</text>
</comment>
<feature type="region of interest" description="Disordered" evidence="1">
    <location>
        <begin position="88"/>
        <end position="124"/>
    </location>
</feature>
<gene>
    <name evidence="2" type="ORF">RRG08_052574</name>
</gene>
<dbReference type="EMBL" id="JAWDGP010002843">
    <property type="protein sequence ID" value="KAK3779352.1"/>
    <property type="molecule type" value="Genomic_DNA"/>
</dbReference>
<dbReference type="PANTHER" id="PTHR47027:SF20">
    <property type="entry name" value="REVERSE TRANSCRIPTASE-LIKE PROTEIN WITH RNA-DIRECTED DNA POLYMERASE DOMAIN"/>
    <property type="match status" value="1"/>
</dbReference>
<evidence type="ECO:0000313" key="3">
    <source>
        <dbReference type="Proteomes" id="UP001283361"/>
    </source>
</evidence>
<organism evidence="2 3">
    <name type="scientific">Elysia crispata</name>
    <name type="common">lettuce slug</name>
    <dbReference type="NCBI Taxonomy" id="231223"/>
    <lineage>
        <taxon>Eukaryota</taxon>
        <taxon>Metazoa</taxon>
        <taxon>Spiralia</taxon>
        <taxon>Lophotrochozoa</taxon>
        <taxon>Mollusca</taxon>
        <taxon>Gastropoda</taxon>
        <taxon>Heterobranchia</taxon>
        <taxon>Euthyneura</taxon>
        <taxon>Panpulmonata</taxon>
        <taxon>Sacoglossa</taxon>
        <taxon>Placobranchoidea</taxon>
        <taxon>Plakobranchidae</taxon>
        <taxon>Elysia</taxon>
    </lineage>
</organism>
<evidence type="ECO:0000313" key="2">
    <source>
        <dbReference type="EMBL" id="KAK3779352.1"/>
    </source>
</evidence>
<name>A0AAE1A308_9GAST</name>
<keyword evidence="3" id="KW-1185">Reference proteome</keyword>
<proteinExistence type="predicted"/>
<protein>
    <recommendedName>
        <fullName evidence="4">Endonuclease-reverse transcriptase</fullName>
    </recommendedName>
</protein>
<evidence type="ECO:0008006" key="4">
    <source>
        <dbReference type="Google" id="ProtNLM"/>
    </source>
</evidence>